<organism evidence="2 3">
    <name type="scientific">Halogeometricum luteum</name>
    <dbReference type="NCBI Taxonomy" id="2950537"/>
    <lineage>
        <taxon>Archaea</taxon>
        <taxon>Methanobacteriati</taxon>
        <taxon>Methanobacteriota</taxon>
        <taxon>Stenosarchaea group</taxon>
        <taxon>Halobacteria</taxon>
        <taxon>Halobacteriales</taxon>
        <taxon>Haloferacaceae</taxon>
        <taxon>Halogeometricum</taxon>
    </lineage>
</organism>
<reference evidence="2 3" key="1">
    <citation type="submission" date="2022-06" db="EMBL/GenBank/DDBJ databases">
        <title>Halogeometricum sp. a new haloarchaeum isolate from saline soil.</title>
        <authorList>
            <person name="Strakova D."/>
            <person name="Galisteo C."/>
            <person name="Sanchez-Porro C."/>
            <person name="Ventosa A."/>
        </authorList>
    </citation>
    <scope>NUCLEOTIDE SEQUENCE [LARGE SCALE GENOMIC DNA]</scope>
    <source>
        <strain evidence="3">S3BR25-2</strain>
    </source>
</reference>
<dbReference type="NCBIfam" id="TIGR03510">
    <property type="entry name" value="XapX"/>
    <property type="match status" value="1"/>
</dbReference>
<accession>A0ABU2FXL8</accession>
<protein>
    <submittedName>
        <fullName evidence="2">XapX domain-containing protein</fullName>
    </submittedName>
</protein>
<evidence type="ECO:0000313" key="3">
    <source>
        <dbReference type="Proteomes" id="UP001254813"/>
    </source>
</evidence>
<sequence>MEWIKAAVVALLAGSCIGAVLSVAELPSPAPEESLGVVAGAFTLCGMYLGHAAVSTYF</sequence>
<keyword evidence="3" id="KW-1185">Reference proteome</keyword>
<dbReference type="EMBL" id="JAMQOQ010000001">
    <property type="protein sequence ID" value="MDS0293283.1"/>
    <property type="molecule type" value="Genomic_DNA"/>
</dbReference>
<proteinExistence type="predicted"/>
<gene>
    <name evidence="2" type="ORF">NDI79_03740</name>
</gene>
<dbReference type="Proteomes" id="UP001254813">
    <property type="component" value="Unassembled WGS sequence"/>
</dbReference>
<comment type="caution">
    <text evidence="2">The sequence shown here is derived from an EMBL/GenBank/DDBJ whole genome shotgun (WGS) entry which is preliminary data.</text>
</comment>
<name>A0ABU2FXL8_9EURY</name>
<feature type="transmembrane region" description="Helical" evidence="1">
    <location>
        <begin position="34"/>
        <end position="54"/>
    </location>
</feature>
<evidence type="ECO:0000313" key="2">
    <source>
        <dbReference type="EMBL" id="MDS0293283.1"/>
    </source>
</evidence>
<keyword evidence="1" id="KW-0812">Transmembrane</keyword>
<keyword evidence="1" id="KW-0472">Membrane</keyword>
<evidence type="ECO:0000256" key="1">
    <source>
        <dbReference type="SAM" id="Phobius"/>
    </source>
</evidence>
<dbReference type="PROSITE" id="PS51257">
    <property type="entry name" value="PROKAR_LIPOPROTEIN"/>
    <property type="match status" value="1"/>
</dbReference>
<keyword evidence="1" id="KW-1133">Transmembrane helix</keyword>
<dbReference type="RefSeq" id="WP_310927103.1">
    <property type="nucleotide sequence ID" value="NZ_JAMQOQ010000001.1"/>
</dbReference>
<dbReference type="InterPro" id="IPR020017">
    <property type="entry name" value="XapX_domain"/>
</dbReference>